<dbReference type="Gene3D" id="1.25.40.10">
    <property type="entry name" value="Tetratricopeptide repeat domain"/>
    <property type="match status" value="1"/>
</dbReference>
<dbReference type="InterPro" id="IPR019734">
    <property type="entry name" value="TPR_rpt"/>
</dbReference>
<organism evidence="3 4">
    <name type="scientific">Croceibacter atlanticus (strain ATCC BAA-628 / JCM 21780 / CIP 108009 / IAM 15332 / KCTC 12090 / HTCC2559)</name>
    <dbReference type="NCBI Taxonomy" id="216432"/>
    <lineage>
        <taxon>Bacteria</taxon>
        <taxon>Pseudomonadati</taxon>
        <taxon>Bacteroidota</taxon>
        <taxon>Flavobacteriia</taxon>
        <taxon>Flavobacteriales</taxon>
        <taxon>Flavobacteriaceae</taxon>
        <taxon>Croceibacter</taxon>
    </lineage>
</organism>
<feature type="repeat" description="TPR" evidence="1">
    <location>
        <begin position="296"/>
        <end position="329"/>
    </location>
</feature>
<dbReference type="RefSeq" id="WP_013186608.1">
    <property type="nucleotide sequence ID" value="NC_014230.1"/>
</dbReference>
<reference evidence="3 4" key="1">
    <citation type="journal article" date="2010" name="J. Bacteriol.">
        <title>The complete genome sequence of Croceibacter atlanticus HTCC2559T.</title>
        <authorList>
            <person name="Oh H.M."/>
            <person name="Kang I."/>
            <person name="Ferriera S."/>
            <person name="Giovannoni S.J."/>
            <person name="Cho J.C."/>
        </authorList>
    </citation>
    <scope>NUCLEOTIDE SEQUENCE [LARGE SCALE GENOMIC DNA]</scope>
    <source>
        <strain evidence="4">ATCC BAA-628 / HTCC2559 / KCTC 12090</strain>
    </source>
</reference>
<dbReference type="Pfam" id="PF13424">
    <property type="entry name" value="TPR_12"/>
    <property type="match status" value="1"/>
</dbReference>
<dbReference type="EMBL" id="CP002046">
    <property type="protein sequence ID" value="EAP87932.1"/>
    <property type="molecule type" value="Genomic_DNA"/>
</dbReference>
<dbReference type="HOGENOM" id="CLU_047119_0_0_10"/>
<protein>
    <submittedName>
        <fullName evidence="3">TPR domain protein</fullName>
    </submittedName>
</protein>
<feature type="signal peptide" evidence="2">
    <location>
        <begin position="1"/>
        <end position="23"/>
    </location>
</feature>
<feature type="repeat" description="TPR" evidence="1">
    <location>
        <begin position="333"/>
        <end position="366"/>
    </location>
</feature>
<dbReference type="GeneID" id="89452635"/>
<evidence type="ECO:0000256" key="1">
    <source>
        <dbReference type="PROSITE-ProRule" id="PRU00339"/>
    </source>
</evidence>
<dbReference type="OrthoDB" id="1522899at2"/>
<keyword evidence="4" id="KW-1185">Reference proteome</keyword>
<proteinExistence type="predicted"/>
<keyword evidence="1" id="KW-0802">TPR repeat</keyword>
<dbReference type="AlphaFoldDB" id="A3U6R5"/>
<dbReference type="KEGG" id="cat:CA2559_04215"/>
<dbReference type="SMART" id="SM00028">
    <property type="entry name" value="TPR"/>
    <property type="match status" value="2"/>
</dbReference>
<evidence type="ECO:0000313" key="4">
    <source>
        <dbReference type="Proteomes" id="UP000002297"/>
    </source>
</evidence>
<name>A3U6R5_CROAH</name>
<dbReference type="PROSITE" id="PS50005">
    <property type="entry name" value="TPR"/>
    <property type="match status" value="2"/>
</dbReference>
<dbReference type="Proteomes" id="UP000002297">
    <property type="component" value="Chromosome"/>
</dbReference>
<keyword evidence="2" id="KW-0732">Signal</keyword>
<dbReference type="InterPro" id="IPR011990">
    <property type="entry name" value="TPR-like_helical_dom_sf"/>
</dbReference>
<evidence type="ECO:0000256" key="2">
    <source>
        <dbReference type="SAM" id="SignalP"/>
    </source>
</evidence>
<gene>
    <name evidence="3" type="ordered locus">CA2559_04215</name>
</gene>
<dbReference type="eggNOG" id="COG0457">
    <property type="taxonomic scope" value="Bacteria"/>
</dbReference>
<sequence>MKTKATLLITALFLGIQFTNAQAADCATQLSLFATSAKNKQYDAAKPHYETLVKDCPSYSLATYQYGVRMYKHFLDKSTEANKKQNAENLIAAHQAKLKYFENDPKVDKGDVLADIAQVMYDNKLGTTEEQYAAFDKAWTTDKASFKSPKGLLTYFSLLIDLQEAGKKDLQEVFDKYDEVITKIEKENDELAVKVTPLIEKQDNQESLNRSEKISLKNGEIYLKNYSVVAGSINGKFGKIADCENLIPLYQGQFEEKKTDSNWLKSAAGRLSGKDCTDDPLFKKLVEALHTNEPSADSAFYLGRLEEQAGNMTKALKYYNESAELQTDPTKRAKVYYRLAESAKAKGSYSTARSFYNKALQNKPSLGVAYLKIADMYAKSVNNCGGTSFEKRSVYWLAADMASKAGRVDPSIKSNADQAAAAYRGRAPQKSDIFSANMAGKTVNIGCWIGSSVKVPNL</sequence>
<dbReference type="STRING" id="216432.CA2559_04215"/>
<dbReference type="SUPFAM" id="SSF48452">
    <property type="entry name" value="TPR-like"/>
    <property type="match status" value="2"/>
</dbReference>
<feature type="chain" id="PRO_5002659009" evidence="2">
    <location>
        <begin position="24"/>
        <end position="458"/>
    </location>
</feature>
<accession>A3U6R5</accession>
<evidence type="ECO:0000313" key="3">
    <source>
        <dbReference type="EMBL" id="EAP87932.1"/>
    </source>
</evidence>